<dbReference type="SUPFAM" id="SSF55961">
    <property type="entry name" value="Bet v1-like"/>
    <property type="match status" value="1"/>
</dbReference>
<proteinExistence type="predicted"/>
<dbReference type="Gene3D" id="3.30.530.20">
    <property type="match status" value="1"/>
</dbReference>
<reference evidence="2 3" key="1">
    <citation type="journal article" date="2021" name="Sci. Rep.">
        <title>The genome of the diatom Chaetoceros tenuissimus carries an ancient integrated fragment of an extant virus.</title>
        <authorList>
            <person name="Hongo Y."/>
            <person name="Kimura K."/>
            <person name="Takaki Y."/>
            <person name="Yoshida Y."/>
            <person name="Baba S."/>
            <person name="Kobayashi G."/>
            <person name="Nagasaki K."/>
            <person name="Hano T."/>
            <person name="Tomaru Y."/>
        </authorList>
    </citation>
    <scope>NUCLEOTIDE SEQUENCE [LARGE SCALE GENOMIC DNA]</scope>
    <source>
        <strain evidence="2 3">NIES-3715</strain>
    </source>
</reference>
<dbReference type="EMBL" id="BLLK01000062">
    <property type="protein sequence ID" value="GFH59393.1"/>
    <property type="molecule type" value="Genomic_DNA"/>
</dbReference>
<feature type="signal peptide" evidence="1">
    <location>
        <begin position="1"/>
        <end position="21"/>
    </location>
</feature>
<dbReference type="AlphaFoldDB" id="A0AAD3D7U2"/>
<keyword evidence="1" id="KW-0732">Signal</keyword>
<dbReference type="InterPro" id="IPR023393">
    <property type="entry name" value="START-like_dom_sf"/>
</dbReference>
<sequence length="463" mass="51310">MRIQNSIVLALLISAPSSVQANRSFDPVRHALERANHNHPFAGFIKKRKLSSSSRIDHRGHVPSMFQLNDEQSDCFEDDYFVGDTIYAKSESIDYKDSPSNNLKSKLRDTLKGCYFACPGEAYYSNEDNNVHFCSAVATMRQKVLDLVPKKMAIKREKSTNNAVVEEEIVDEEIKEPSSTILNGIVKPLIPTNIWNSLTGREFFYPSTLAQLSKTGIDIVSSNADKYIDWKPADSKTKKLLELDDEEIRAALANDDSCLVWIGQFKEDGHGSHLPVIKTKSILPLAPKDLASLLMDSSEVQSYNKMSLGRKDEVVFQEGIDSDAEAGSLGIAGEAKIVRNLTKPPLAKKLMEFVTVMYARRINSDDAVEPGLMGGQDGYAVISRAVAGGKWSQKAEDQEDERTRSEILIGMNLIRNIPGEDDKCEVTAVTHCNSPSVPKMLAGKVGIKGAVDFVRDIRNMFSE</sequence>
<evidence type="ECO:0008006" key="4">
    <source>
        <dbReference type="Google" id="ProtNLM"/>
    </source>
</evidence>
<organism evidence="2 3">
    <name type="scientific">Chaetoceros tenuissimus</name>
    <dbReference type="NCBI Taxonomy" id="426638"/>
    <lineage>
        <taxon>Eukaryota</taxon>
        <taxon>Sar</taxon>
        <taxon>Stramenopiles</taxon>
        <taxon>Ochrophyta</taxon>
        <taxon>Bacillariophyta</taxon>
        <taxon>Coscinodiscophyceae</taxon>
        <taxon>Chaetocerotophycidae</taxon>
        <taxon>Chaetocerotales</taxon>
        <taxon>Chaetocerotaceae</taxon>
        <taxon>Chaetoceros</taxon>
    </lineage>
</organism>
<name>A0AAD3D7U2_9STRA</name>
<keyword evidence="3" id="KW-1185">Reference proteome</keyword>
<gene>
    <name evidence="2" type="ORF">CTEN210_15869</name>
</gene>
<comment type="caution">
    <text evidence="2">The sequence shown here is derived from an EMBL/GenBank/DDBJ whole genome shotgun (WGS) entry which is preliminary data.</text>
</comment>
<protein>
    <recommendedName>
        <fullName evidence="4">START domain-containing protein</fullName>
    </recommendedName>
</protein>
<evidence type="ECO:0000256" key="1">
    <source>
        <dbReference type="SAM" id="SignalP"/>
    </source>
</evidence>
<dbReference type="Proteomes" id="UP001054902">
    <property type="component" value="Unassembled WGS sequence"/>
</dbReference>
<evidence type="ECO:0000313" key="3">
    <source>
        <dbReference type="Proteomes" id="UP001054902"/>
    </source>
</evidence>
<evidence type="ECO:0000313" key="2">
    <source>
        <dbReference type="EMBL" id="GFH59393.1"/>
    </source>
</evidence>
<accession>A0AAD3D7U2</accession>
<feature type="chain" id="PRO_5042119363" description="START domain-containing protein" evidence="1">
    <location>
        <begin position="22"/>
        <end position="463"/>
    </location>
</feature>